<name>A0ACC2J896_9PEZI</name>
<sequence length="332" mass="36081">MIGVTIGAGVGRLAGLYGLVIDALVSVRMVTAEGQVLEVCSESNPDLFWGIRGAGANFGVITSATYKLQPRSDDFTAFDFIFAPSANATYFNALQNLIHGDGQAASLPAKLAVTTTITYNATTNQPQILASWVYAGPQDEAMQVIAPILAIKAETTVVSRLPWYRVNTDIAFSGDAALCVPDKLVSIYTANVRKFDAPTYTSVFQKLTTFFLTHPDAQDSSFLIESFPNQATTAVPDDDTAYPWRDSVSHLLLSITYAKEEPDSAFGNEIRSDLAATSGFDELAAYTNYAHGDEKLEQIYGKNKLPRLASLKAKYDPRNVFAFNNPLPSKYP</sequence>
<reference evidence="1" key="1">
    <citation type="submission" date="2022-11" db="EMBL/GenBank/DDBJ databases">
        <title>Genome Sequence of Nemania bipapillata.</title>
        <authorList>
            <person name="Buettner E."/>
        </authorList>
    </citation>
    <scope>NUCLEOTIDE SEQUENCE</scope>
    <source>
        <strain evidence="1">CP14</strain>
    </source>
</reference>
<dbReference type="EMBL" id="JAPESX010000059">
    <property type="protein sequence ID" value="KAJ8123625.1"/>
    <property type="molecule type" value="Genomic_DNA"/>
</dbReference>
<evidence type="ECO:0000313" key="1">
    <source>
        <dbReference type="EMBL" id="KAJ8123625.1"/>
    </source>
</evidence>
<accession>A0ACC2J896</accession>
<gene>
    <name evidence="1" type="ORF">ONZ43_g474</name>
</gene>
<keyword evidence="2" id="KW-1185">Reference proteome</keyword>
<dbReference type="Proteomes" id="UP001153334">
    <property type="component" value="Unassembled WGS sequence"/>
</dbReference>
<organism evidence="1 2">
    <name type="scientific">Nemania bipapillata</name>
    <dbReference type="NCBI Taxonomy" id="110536"/>
    <lineage>
        <taxon>Eukaryota</taxon>
        <taxon>Fungi</taxon>
        <taxon>Dikarya</taxon>
        <taxon>Ascomycota</taxon>
        <taxon>Pezizomycotina</taxon>
        <taxon>Sordariomycetes</taxon>
        <taxon>Xylariomycetidae</taxon>
        <taxon>Xylariales</taxon>
        <taxon>Xylariaceae</taxon>
        <taxon>Nemania</taxon>
    </lineage>
</organism>
<comment type="caution">
    <text evidence="1">The sequence shown here is derived from an EMBL/GenBank/DDBJ whole genome shotgun (WGS) entry which is preliminary data.</text>
</comment>
<protein>
    <submittedName>
        <fullName evidence="1">Uncharacterized protein</fullName>
    </submittedName>
</protein>
<proteinExistence type="predicted"/>
<evidence type="ECO:0000313" key="2">
    <source>
        <dbReference type="Proteomes" id="UP001153334"/>
    </source>
</evidence>